<dbReference type="InterPro" id="IPR013011">
    <property type="entry name" value="PTS_EIIB_2"/>
</dbReference>
<dbReference type="NCBIfam" id="TIGR01427">
    <property type="entry name" value="PTS_IIC_fructo"/>
    <property type="match status" value="1"/>
</dbReference>
<keyword evidence="8 11" id="KW-0812">Transmembrane</keyword>
<evidence type="ECO:0000313" key="16">
    <source>
        <dbReference type="Proteomes" id="UP000392867"/>
    </source>
</evidence>
<accession>A0A5N8HDA6</accession>
<keyword evidence="3" id="KW-1003">Cell membrane</keyword>
<name>A0A5N8HDA6_ECOLX</name>
<dbReference type="InterPro" id="IPR003352">
    <property type="entry name" value="PTS_EIIC"/>
</dbReference>
<dbReference type="NCBIfam" id="TIGR00829">
    <property type="entry name" value="FRU"/>
    <property type="match status" value="1"/>
</dbReference>
<feature type="transmembrane region" description="Helical" evidence="11">
    <location>
        <begin position="616"/>
        <end position="641"/>
    </location>
</feature>
<dbReference type="InterPro" id="IPR006327">
    <property type="entry name" value="PTS_IIC_fruc"/>
</dbReference>
<dbReference type="GO" id="GO:0009401">
    <property type="term" value="P:phosphoenolpyruvate-dependent sugar phosphotransferase system"/>
    <property type="evidence" value="ECO:0007669"/>
    <property type="project" value="UniProtKB-KW"/>
</dbReference>
<keyword evidence="10 11" id="KW-0472">Membrane</keyword>
<dbReference type="GO" id="GO:0005351">
    <property type="term" value="F:carbohydrate:proton symporter activity"/>
    <property type="evidence" value="ECO:0007669"/>
    <property type="project" value="InterPro"/>
</dbReference>
<dbReference type="InterPro" id="IPR016152">
    <property type="entry name" value="PTrfase/Anion_transptr"/>
</dbReference>
<dbReference type="FunFam" id="3.40.930.10:FF:000025">
    <property type="entry name" value="PTS 2-O-a-mannosyl-D-glycerate transporter subunit IIABC"/>
    <property type="match status" value="1"/>
</dbReference>
<dbReference type="PROSITE" id="PS51094">
    <property type="entry name" value="PTS_EIIA_TYPE_2"/>
    <property type="match status" value="1"/>
</dbReference>
<proteinExistence type="predicted"/>
<dbReference type="EMBL" id="VOTT01000140">
    <property type="protein sequence ID" value="MPU49154.1"/>
    <property type="molecule type" value="Genomic_DNA"/>
</dbReference>
<evidence type="ECO:0000256" key="5">
    <source>
        <dbReference type="ARBA" id="ARBA00022597"/>
    </source>
</evidence>
<feature type="transmembrane region" description="Helical" evidence="11">
    <location>
        <begin position="434"/>
        <end position="454"/>
    </location>
</feature>
<dbReference type="AlphaFoldDB" id="A0A5N8HDA6"/>
<gene>
    <name evidence="15" type="primary">mngA</name>
    <name evidence="15" type="ORF">FVB16_09945</name>
</gene>
<dbReference type="InterPro" id="IPR002178">
    <property type="entry name" value="PTS_EIIA_type-2_dom"/>
</dbReference>
<sequence>MVLFYRAHWRDYKNDQVRIMMNLTTLTHRDALCLNARFTSREEAIHALTQRLAALGKISSTEQFLEEVYRRESLGPTALGEGLAVPHGKTAAVKEAAFAVATLSEPLQWEGVDGPEAVDLVVLLAIPPNEAGTTHMQLLTALTTRLADDEIRARIQSATTPDELLSALDDKGGTQPSASFSNAPTIVCVTACPAGIAHTYMAAEYLEKAGRKLGVNVYVEKQGANGIEGRLTADQLNSATACIFAAEVAIKESERFNGIPALSVPVAEPIRHAEALIQQALTLKRSDETRTVQQDTQPVKSVKTELKQALLSGISFAVPLIVAGGTVLAVAVLLSQIFGLQDLFNEENSWLWMYRKLGGGLLGILIVPVLAAYTAYSLADKPALAPGFAAGLAANMIGSGFLGAVVGGLIAGYLMRWVKNHLRLSSKFNGFLTFYLYPVLGTLGAGSLMLFVVGEPVAWINNSLTAWLNGLSGSNALLLGAILGFMCSFDLGGPVNKAAYAFCLGAMANGVYGPYAIFASVKMVSAFTVTASTMLAPRLFKEFEIETGKSTWLLGLAGITEGAIPMAIEDPLRVIGSFVLGSMVTGAIVGAMNIGLSTPGAGIFSLFLLHDNGAGGVMAAIGWFGAALVGAAISTAILLIWRRHAVKHGNYLTDGVMP</sequence>
<keyword evidence="4" id="KW-0597">Phosphoprotein</keyword>
<reference evidence="15 16" key="1">
    <citation type="submission" date="2019-08" db="EMBL/GenBank/DDBJ databases">
        <title>Identification of Water Treatment Resistant and Multidrug Resistant Urinary Pathogenic Escherichia coli in Wastewater.</title>
        <authorList>
            <person name="Neumann N."/>
        </authorList>
    </citation>
    <scope>NUCLEOTIDE SEQUENCE [LARGE SCALE GENOMIC DNA]</scope>
    <source>
        <strain evidence="15 16">WU2356</strain>
    </source>
</reference>
<feature type="transmembrane region" description="Helical" evidence="11">
    <location>
        <begin position="498"/>
        <end position="518"/>
    </location>
</feature>
<dbReference type="PROSITE" id="PS51104">
    <property type="entry name" value="PTS_EIIC_TYPE_2"/>
    <property type="match status" value="1"/>
</dbReference>
<comment type="caution">
    <text evidence="15">The sequence shown here is derived from an EMBL/GenBank/DDBJ whole genome shotgun (WGS) entry which is preliminary data.</text>
</comment>
<evidence type="ECO:0000256" key="2">
    <source>
        <dbReference type="ARBA" id="ARBA00022448"/>
    </source>
</evidence>
<dbReference type="Pfam" id="PF00359">
    <property type="entry name" value="PTS_EIIA_2"/>
    <property type="match status" value="1"/>
</dbReference>
<dbReference type="CDD" id="cd05569">
    <property type="entry name" value="PTS_IIB_fructose"/>
    <property type="match status" value="1"/>
</dbReference>
<evidence type="ECO:0000256" key="4">
    <source>
        <dbReference type="ARBA" id="ARBA00022553"/>
    </source>
</evidence>
<dbReference type="GO" id="GO:0022877">
    <property type="term" value="F:protein-N(PI)-phosphohistidine-fructose phosphotransferase system transporter activity"/>
    <property type="evidence" value="ECO:0007669"/>
    <property type="project" value="InterPro"/>
</dbReference>
<feature type="domain" description="PTS EIIC type-2" evidence="14">
    <location>
        <begin position="306"/>
        <end position="641"/>
    </location>
</feature>
<evidence type="ECO:0000259" key="14">
    <source>
        <dbReference type="PROSITE" id="PS51104"/>
    </source>
</evidence>
<evidence type="ECO:0000259" key="12">
    <source>
        <dbReference type="PROSITE" id="PS51094"/>
    </source>
</evidence>
<dbReference type="InterPro" id="IPR003501">
    <property type="entry name" value="PTS_EIIB_2/3"/>
</dbReference>
<dbReference type="CDD" id="cd00211">
    <property type="entry name" value="PTS_IIA_fru"/>
    <property type="match status" value="1"/>
</dbReference>
<dbReference type="InterPro" id="IPR036095">
    <property type="entry name" value="PTS_EIIB-like_sf"/>
</dbReference>
<keyword evidence="6" id="KW-0808">Transferase</keyword>
<evidence type="ECO:0000256" key="9">
    <source>
        <dbReference type="ARBA" id="ARBA00022989"/>
    </source>
</evidence>
<dbReference type="SUPFAM" id="SSF52794">
    <property type="entry name" value="PTS system IIB component-like"/>
    <property type="match status" value="1"/>
</dbReference>
<feature type="transmembrane region" description="Helical" evidence="11">
    <location>
        <begin position="574"/>
        <end position="596"/>
    </location>
</feature>
<evidence type="ECO:0000256" key="8">
    <source>
        <dbReference type="ARBA" id="ARBA00022692"/>
    </source>
</evidence>
<dbReference type="PROSITE" id="PS00372">
    <property type="entry name" value="PTS_EIIA_TYPE_2_HIS"/>
    <property type="match status" value="1"/>
</dbReference>
<dbReference type="GO" id="GO:0005886">
    <property type="term" value="C:plasma membrane"/>
    <property type="evidence" value="ECO:0007669"/>
    <property type="project" value="UniProtKB-SubCell"/>
</dbReference>
<keyword evidence="9 11" id="KW-1133">Transmembrane helix</keyword>
<evidence type="ECO:0000313" key="15">
    <source>
        <dbReference type="EMBL" id="MPU49154.1"/>
    </source>
</evidence>
<dbReference type="InterPro" id="IPR004715">
    <property type="entry name" value="PTS_IIA_fruc"/>
</dbReference>
<keyword evidence="2" id="KW-0813">Transport</keyword>
<feature type="transmembrane region" description="Helical" evidence="11">
    <location>
        <begin position="357"/>
        <end position="376"/>
    </location>
</feature>
<feature type="transmembrane region" description="Helical" evidence="11">
    <location>
        <begin position="466"/>
        <end position="486"/>
    </location>
</feature>
<feature type="transmembrane region" description="Helical" evidence="11">
    <location>
        <begin position="310"/>
        <end position="337"/>
    </location>
</feature>
<organism evidence="15 16">
    <name type="scientific">Escherichia coli</name>
    <dbReference type="NCBI Taxonomy" id="562"/>
    <lineage>
        <taxon>Bacteria</taxon>
        <taxon>Pseudomonadati</taxon>
        <taxon>Pseudomonadota</taxon>
        <taxon>Gammaproteobacteria</taxon>
        <taxon>Enterobacterales</taxon>
        <taxon>Enterobacteriaceae</taxon>
        <taxon>Escherichia</taxon>
    </lineage>
</organism>
<comment type="subcellular location">
    <subcellularLocation>
        <location evidence="1">Cell inner membrane</location>
        <topology evidence="1">Multi-pass membrane protein</topology>
    </subcellularLocation>
</comment>
<keyword evidence="5" id="KW-0762">Sugar transport</keyword>
<evidence type="ECO:0000256" key="7">
    <source>
        <dbReference type="ARBA" id="ARBA00022683"/>
    </source>
</evidence>
<protein>
    <submittedName>
        <fullName evidence="15">PTS 2-O-a-mannosyl-D-glycerate transporter subunit IIABC</fullName>
    </submittedName>
</protein>
<evidence type="ECO:0000259" key="13">
    <source>
        <dbReference type="PROSITE" id="PS51099"/>
    </source>
</evidence>
<dbReference type="Pfam" id="PF02302">
    <property type="entry name" value="PTS_IIB"/>
    <property type="match status" value="1"/>
</dbReference>
<evidence type="ECO:0000256" key="1">
    <source>
        <dbReference type="ARBA" id="ARBA00004429"/>
    </source>
</evidence>
<feature type="domain" description="PTS EIIA type-2" evidence="12">
    <location>
        <begin position="25"/>
        <end position="171"/>
    </location>
</feature>
<dbReference type="InterPro" id="IPR013014">
    <property type="entry name" value="PTS_EIIC_2"/>
</dbReference>
<dbReference type="InterPro" id="IPR050864">
    <property type="entry name" value="Bacterial_PTS_Sugar_Transport"/>
</dbReference>
<dbReference type="PROSITE" id="PS51099">
    <property type="entry name" value="PTS_EIIB_TYPE_2"/>
    <property type="match status" value="1"/>
</dbReference>
<evidence type="ECO:0000256" key="6">
    <source>
        <dbReference type="ARBA" id="ARBA00022679"/>
    </source>
</evidence>
<dbReference type="InterPro" id="IPR003353">
    <property type="entry name" value="PTS_IIB_fruc"/>
</dbReference>
<dbReference type="Pfam" id="PF02378">
    <property type="entry name" value="PTS_EIIC"/>
    <property type="match status" value="1"/>
</dbReference>
<keyword evidence="7" id="KW-0598">Phosphotransferase system</keyword>
<dbReference type="FunFam" id="3.40.50.2300:FF:000014">
    <property type="entry name" value="PTS system fructose-like transporter subunit IIB"/>
    <property type="match status" value="1"/>
</dbReference>
<feature type="domain" description="PTS EIIB type-2" evidence="13">
    <location>
        <begin position="186"/>
        <end position="282"/>
    </location>
</feature>
<dbReference type="Gene3D" id="3.40.50.2300">
    <property type="match status" value="1"/>
</dbReference>
<dbReference type="Gene3D" id="3.40.930.10">
    <property type="entry name" value="Mannitol-specific EII, Chain A"/>
    <property type="match status" value="1"/>
</dbReference>
<evidence type="ECO:0000256" key="10">
    <source>
        <dbReference type="ARBA" id="ARBA00023136"/>
    </source>
</evidence>
<evidence type="ECO:0000256" key="11">
    <source>
        <dbReference type="SAM" id="Phobius"/>
    </source>
</evidence>
<dbReference type="NCBIfam" id="NF007293">
    <property type="entry name" value="PRK09765.1"/>
    <property type="match status" value="1"/>
</dbReference>
<dbReference type="PANTHER" id="PTHR30505:SF28">
    <property type="entry name" value="PTS SYSTEM 2-O-ALPHA-MANNOSYL-D-GLYCERATE-SPECIFIC EIIABC COMPONENT"/>
    <property type="match status" value="1"/>
</dbReference>
<dbReference type="GO" id="GO:0090563">
    <property type="term" value="F:protein-phosphocysteine-sugar phosphotransferase activity"/>
    <property type="evidence" value="ECO:0007669"/>
    <property type="project" value="TreeGrafter"/>
</dbReference>
<dbReference type="Proteomes" id="UP000392867">
    <property type="component" value="Unassembled WGS sequence"/>
</dbReference>
<dbReference type="NCBIfam" id="TIGR00848">
    <property type="entry name" value="fruA"/>
    <property type="match status" value="1"/>
</dbReference>
<feature type="transmembrane region" description="Helical" evidence="11">
    <location>
        <begin position="388"/>
        <end position="414"/>
    </location>
</feature>
<dbReference type="SUPFAM" id="SSF55804">
    <property type="entry name" value="Phoshotransferase/anion transport protein"/>
    <property type="match status" value="1"/>
</dbReference>
<dbReference type="PANTHER" id="PTHR30505">
    <property type="entry name" value="FRUCTOSE-LIKE PERMEASE"/>
    <property type="match status" value="1"/>
</dbReference>
<evidence type="ECO:0000256" key="3">
    <source>
        <dbReference type="ARBA" id="ARBA00022475"/>
    </source>
</evidence>